<protein>
    <submittedName>
        <fullName evidence="3">Inner membrane protein YbaN</fullName>
    </submittedName>
</protein>
<dbReference type="KEGG" id="agv:OJF2_32820"/>
<dbReference type="Pfam" id="PF04304">
    <property type="entry name" value="DUF454"/>
    <property type="match status" value="1"/>
</dbReference>
<dbReference type="PANTHER" id="PTHR35813">
    <property type="entry name" value="INNER MEMBRANE PROTEIN YBAN"/>
    <property type="match status" value="1"/>
</dbReference>
<dbReference type="AlphaFoldDB" id="A0A5B9W445"/>
<reference evidence="3 4" key="1">
    <citation type="submission" date="2019-08" db="EMBL/GenBank/DDBJ databases">
        <title>Deep-cultivation of Planctomycetes and their phenomic and genomic characterization uncovers novel biology.</title>
        <authorList>
            <person name="Wiegand S."/>
            <person name="Jogler M."/>
            <person name="Boedeker C."/>
            <person name="Pinto D."/>
            <person name="Vollmers J."/>
            <person name="Rivas-Marin E."/>
            <person name="Kohn T."/>
            <person name="Peeters S.H."/>
            <person name="Heuer A."/>
            <person name="Rast P."/>
            <person name="Oberbeckmann S."/>
            <person name="Bunk B."/>
            <person name="Jeske O."/>
            <person name="Meyerdierks A."/>
            <person name="Storesund J.E."/>
            <person name="Kallscheuer N."/>
            <person name="Luecker S."/>
            <person name="Lage O.M."/>
            <person name="Pohl T."/>
            <person name="Merkel B.J."/>
            <person name="Hornburger P."/>
            <person name="Mueller R.-W."/>
            <person name="Bruemmer F."/>
            <person name="Labrenz M."/>
            <person name="Spormann A.M."/>
            <person name="Op den Camp H."/>
            <person name="Overmann J."/>
            <person name="Amann R."/>
            <person name="Jetten M.S.M."/>
            <person name="Mascher T."/>
            <person name="Medema M.H."/>
            <person name="Devos D.P."/>
            <person name="Kaster A.-K."/>
            <person name="Ovreas L."/>
            <person name="Rohde M."/>
            <person name="Galperin M.Y."/>
            <person name="Jogler C."/>
        </authorList>
    </citation>
    <scope>NUCLEOTIDE SEQUENCE [LARGE SCALE GENOMIC DNA]</scope>
    <source>
        <strain evidence="3 4">OJF2</strain>
    </source>
</reference>
<keyword evidence="2" id="KW-0812">Transmembrane</keyword>
<evidence type="ECO:0000256" key="2">
    <source>
        <dbReference type="SAM" id="Phobius"/>
    </source>
</evidence>
<dbReference type="GO" id="GO:0005886">
    <property type="term" value="C:plasma membrane"/>
    <property type="evidence" value="ECO:0007669"/>
    <property type="project" value="TreeGrafter"/>
</dbReference>
<keyword evidence="2" id="KW-1133">Transmembrane helix</keyword>
<dbReference type="InterPro" id="IPR007401">
    <property type="entry name" value="DUF454"/>
</dbReference>
<gene>
    <name evidence="3" type="primary">ybaN</name>
    <name evidence="3" type="ORF">OJF2_32820</name>
</gene>
<organism evidence="3 4">
    <name type="scientific">Aquisphaera giovannonii</name>
    <dbReference type="NCBI Taxonomy" id="406548"/>
    <lineage>
        <taxon>Bacteria</taxon>
        <taxon>Pseudomonadati</taxon>
        <taxon>Planctomycetota</taxon>
        <taxon>Planctomycetia</taxon>
        <taxon>Isosphaerales</taxon>
        <taxon>Isosphaeraceae</taxon>
        <taxon>Aquisphaera</taxon>
    </lineage>
</organism>
<name>A0A5B9W445_9BACT</name>
<feature type="transmembrane region" description="Helical" evidence="2">
    <location>
        <begin position="212"/>
        <end position="231"/>
    </location>
</feature>
<feature type="transmembrane region" description="Helical" evidence="2">
    <location>
        <begin position="286"/>
        <end position="319"/>
    </location>
</feature>
<dbReference type="EMBL" id="CP042997">
    <property type="protein sequence ID" value="QEH34740.1"/>
    <property type="molecule type" value="Genomic_DNA"/>
</dbReference>
<dbReference type="RefSeq" id="WP_148594619.1">
    <property type="nucleotide sequence ID" value="NZ_CP042997.1"/>
</dbReference>
<keyword evidence="2" id="KW-0472">Membrane</keyword>
<accession>A0A5B9W445</accession>
<dbReference type="Proteomes" id="UP000324233">
    <property type="component" value="Chromosome"/>
</dbReference>
<feature type="region of interest" description="Disordered" evidence="1">
    <location>
        <begin position="179"/>
        <end position="201"/>
    </location>
</feature>
<keyword evidence="4" id="KW-1185">Reference proteome</keyword>
<evidence type="ECO:0000256" key="1">
    <source>
        <dbReference type="SAM" id="MobiDB-lite"/>
    </source>
</evidence>
<proteinExistence type="predicted"/>
<evidence type="ECO:0000313" key="3">
    <source>
        <dbReference type="EMBL" id="QEH34740.1"/>
    </source>
</evidence>
<dbReference type="OrthoDB" id="275781at2"/>
<dbReference type="PANTHER" id="PTHR35813:SF1">
    <property type="entry name" value="INNER MEMBRANE PROTEIN YBAN"/>
    <property type="match status" value="1"/>
</dbReference>
<evidence type="ECO:0000313" key="4">
    <source>
        <dbReference type="Proteomes" id="UP000324233"/>
    </source>
</evidence>
<sequence>MMRSRTRPEASRPAPKRLATSIDIDIDSATIRVVDPRVFRDGRRDWCRALAEIAAARPGVCSAGIDLSDGSCAIGFAAGTTAAAMADAFAASMKAAGAGTEDRPAHGPGWPFRRASHPWTLVVALADQPERPPATWAARMKDPEVLLIDLPKPVGRGTTAELARDGDRPLQALATFARTGGHARRASGPTPARAGGSPDAPPTMIVHGPTRLLYLALGWASFGMTFVGLIIPGVPTVPFLMLTGYYFARSSTRLHDWLLQTRVFGRVIREWETGGGLSWTSKANLVLLTLTAVAASVVVAGASLMVLPIIAVFSVAGIFGILRLPGLDHEPEAEPYEASGLALPAPAV</sequence>